<dbReference type="OrthoDB" id="297739at2759"/>
<evidence type="ECO:0000313" key="2">
    <source>
        <dbReference type="EMBL" id="GMH46886.1"/>
    </source>
</evidence>
<evidence type="ECO:0000313" key="3">
    <source>
        <dbReference type="Proteomes" id="UP001165082"/>
    </source>
</evidence>
<proteinExistence type="predicted"/>
<feature type="transmembrane region" description="Helical" evidence="1">
    <location>
        <begin position="335"/>
        <end position="361"/>
    </location>
</feature>
<dbReference type="PANTHER" id="PTHR13018">
    <property type="entry name" value="PROBABLE MEMBRANE PROTEIN DUF221-RELATED"/>
    <property type="match status" value="1"/>
</dbReference>
<dbReference type="InterPro" id="IPR045122">
    <property type="entry name" value="Csc1-like"/>
</dbReference>
<feature type="transmembrane region" description="Helical" evidence="1">
    <location>
        <begin position="12"/>
        <end position="32"/>
    </location>
</feature>
<dbReference type="EMBL" id="BRXZ01004332">
    <property type="protein sequence ID" value="GMH46886.1"/>
    <property type="molecule type" value="Genomic_DNA"/>
</dbReference>
<keyword evidence="1" id="KW-0812">Transmembrane</keyword>
<feature type="transmembrane region" description="Helical" evidence="1">
    <location>
        <begin position="197"/>
        <end position="216"/>
    </location>
</feature>
<feature type="transmembrane region" description="Helical" evidence="1">
    <location>
        <begin position="381"/>
        <end position="402"/>
    </location>
</feature>
<keyword evidence="3" id="KW-1185">Reference proteome</keyword>
<dbReference type="PANTHER" id="PTHR13018:SF135">
    <property type="entry name" value="CSC1_OSCA1-LIKE 7TM REGION DOMAIN-CONTAINING PROTEIN"/>
    <property type="match status" value="1"/>
</dbReference>
<dbReference type="AlphaFoldDB" id="A0A9W6Z740"/>
<dbReference type="GO" id="GO:0005886">
    <property type="term" value="C:plasma membrane"/>
    <property type="evidence" value="ECO:0007669"/>
    <property type="project" value="TreeGrafter"/>
</dbReference>
<gene>
    <name evidence="2" type="ORF">TrRE_jg1606</name>
</gene>
<comment type="caution">
    <text evidence="2">The sequence shown here is derived from an EMBL/GenBank/DDBJ whole genome shotgun (WGS) entry which is preliminary data.</text>
</comment>
<organism evidence="2 3">
    <name type="scientific">Triparma retinervis</name>
    <dbReference type="NCBI Taxonomy" id="2557542"/>
    <lineage>
        <taxon>Eukaryota</taxon>
        <taxon>Sar</taxon>
        <taxon>Stramenopiles</taxon>
        <taxon>Ochrophyta</taxon>
        <taxon>Bolidophyceae</taxon>
        <taxon>Parmales</taxon>
        <taxon>Triparmaceae</taxon>
        <taxon>Triparma</taxon>
    </lineage>
</organism>
<reference evidence="2" key="1">
    <citation type="submission" date="2022-07" db="EMBL/GenBank/DDBJ databases">
        <title>Genome analysis of Parmales, a sister group of diatoms, reveals the evolutionary specialization of diatoms from phago-mixotrophs to photoautotrophs.</title>
        <authorList>
            <person name="Ban H."/>
            <person name="Sato S."/>
            <person name="Yoshikawa S."/>
            <person name="Kazumasa Y."/>
            <person name="Nakamura Y."/>
            <person name="Ichinomiya M."/>
            <person name="Saitoh K."/>
            <person name="Sato N."/>
            <person name="Blanc-Mathieu R."/>
            <person name="Endo H."/>
            <person name="Kuwata A."/>
            <person name="Ogata H."/>
        </authorList>
    </citation>
    <scope>NUCLEOTIDE SEQUENCE</scope>
</reference>
<dbReference type="Proteomes" id="UP001165082">
    <property type="component" value="Unassembled WGS sequence"/>
</dbReference>
<feature type="transmembrane region" description="Helical" evidence="1">
    <location>
        <begin position="262"/>
        <end position="286"/>
    </location>
</feature>
<accession>A0A9W6Z740</accession>
<name>A0A9W6Z740_9STRA</name>
<keyword evidence="1" id="KW-1133">Transmembrane helix</keyword>
<feature type="non-terminal residue" evidence="2">
    <location>
        <position position="1"/>
    </location>
</feature>
<feature type="transmembrane region" description="Helical" evidence="1">
    <location>
        <begin position="464"/>
        <end position="484"/>
    </location>
</feature>
<dbReference type="GO" id="GO:0005227">
    <property type="term" value="F:calcium-activated cation channel activity"/>
    <property type="evidence" value="ECO:0007669"/>
    <property type="project" value="InterPro"/>
</dbReference>
<keyword evidence="1" id="KW-0472">Membrane</keyword>
<evidence type="ECO:0000256" key="1">
    <source>
        <dbReference type="SAM" id="Phobius"/>
    </source>
</evidence>
<sequence>NLGKKWWSRLIRLSFTSLITILLLAASFILIFQSKTAQENAERKYPNADCSNYLVSTNATLTKSPNPLFDPSGFEFLTPREVEKDVLWEFYEADIGNTGKLECFCKSLLVDPTQGLPGMYNWIFEAKSWDNTTSPATTVVNDETWCKDWFTTYTYIQTLKITAVGGVVVTNVILKEILRNLISFEGHADKTSEITSVTLKVFLATFVNTAFLTLLINGNLQGVEGSEGESQSSADEGVSITEEYGLLGGTYNDFGEAWYENIGVPIILTMIINMISPHVSTIIQWGMKRFFQWRDRGYSKNTEVTNQVTQDELEKMYTGPEFLLYQRYAQVLNTLFVCLLFSSGMPLLVPICFLTFFLYYWVDKFALLRFFSLPPRLDATLALAVGNVLEYSVFLHLLFGMWMMSNEEFFKTADIDLSTNSTGIGIAGIPGGVPAVSIDDASNLFGESEFATAVNDRLTHKNNLLSLLIFVLLLVRLIWVKILAKVFRAYRGFFTMFPCLERCFSDNVELEGNPPFIEAISTEMMDIQCHLRLVSEAVITKYHTELERRRKLGYKYTEPERSINILESYNFEANQEYIKAFASDSHSIMEYNHKQRDSTMTGKAPSMESINIAGSNQPAGKGTELVTKEGSKYQKRATLGLGEN</sequence>
<protein>
    <submittedName>
        <fullName evidence="2">Uncharacterized protein</fullName>
    </submittedName>
</protein>